<evidence type="ECO:0000256" key="7">
    <source>
        <dbReference type="SAM" id="MobiDB-lite"/>
    </source>
</evidence>
<feature type="compositionally biased region" description="Basic and acidic residues" evidence="7">
    <location>
        <begin position="42"/>
        <end position="74"/>
    </location>
</feature>
<evidence type="ECO:0000256" key="4">
    <source>
        <dbReference type="ARBA" id="ARBA00022798"/>
    </source>
</evidence>
<keyword evidence="5" id="KW-0378">Hydrolase</keyword>
<keyword evidence="4" id="KW-0319">Glycerol metabolism</keyword>
<dbReference type="InterPro" id="IPR017946">
    <property type="entry name" value="PLC-like_Pdiesterase_TIM-brl"/>
</dbReference>
<proteinExistence type="inferred from homology"/>
<evidence type="ECO:0000256" key="2">
    <source>
        <dbReference type="ARBA" id="ARBA00012247"/>
    </source>
</evidence>
<dbReference type="GO" id="GO:0006629">
    <property type="term" value="P:lipid metabolic process"/>
    <property type="evidence" value="ECO:0007669"/>
    <property type="project" value="InterPro"/>
</dbReference>
<organism evidence="9 10">
    <name type="scientific">Vigna mungo</name>
    <name type="common">Black gram</name>
    <name type="synonym">Phaseolus mungo</name>
    <dbReference type="NCBI Taxonomy" id="3915"/>
    <lineage>
        <taxon>Eukaryota</taxon>
        <taxon>Viridiplantae</taxon>
        <taxon>Streptophyta</taxon>
        <taxon>Embryophyta</taxon>
        <taxon>Tracheophyta</taxon>
        <taxon>Spermatophyta</taxon>
        <taxon>Magnoliopsida</taxon>
        <taxon>eudicotyledons</taxon>
        <taxon>Gunneridae</taxon>
        <taxon>Pentapetalae</taxon>
        <taxon>rosids</taxon>
        <taxon>fabids</taxon>
        <taxon>Fabales</taxon>
        <taxon>Fabaceae</taxon>
        <taxon>Papilionoideae</taxon>
        <taxon>50 kb inversion clade</taxon>
        <taxon>NPAAA clade</taxon>
        <taxon>indigoferoid/millettioid clade</taxon>
        <taxon>Phaseoleae</taxon>
        <taxon>Vigna</taxon>
    </lineage>
</organism>
<accession>A0AAQ3S5S1</accession>
<dbReference type="SUPFAM" id="SSF51695">
    <property type="entry name" value="PLC-like phosphodiesterases"/>
    <property type="match status" value="1"/>
</dbReference>
<reference evidence="9 10" key="1">
    <citation type="journal article" date="2023" name="Life. Sci Alliance">
        <title>Evolutionary insights into 3D genome organization and epigenetic landscape of Vigna mungo.</title>
        <authorList>
            <person name="Junaid A."/>
            <person name="Singh B."/>
            <person name="Bhatia S."/>
        </authorList>
    </citation>
    <scope>NUCLEOTIDE SEQUENCE [LARGE SCALE GENOMIC DNA]</scope>
    <source>
        <strain evidence="9">Urdbean</strain>
    </source>
</reference>
<dbReference type="Proteomes" id="UP001374535">
    <property type="component" value="Chromosome 3"/>
</dbReference>
<dbReference type="AlphaFoldDB" id="A0AAQ3S5S1"/>
<gene>
    <name evidence="9" type="ORF">V8G54_009738</name>
</gene>
<dbReference type="PROSITE" id="PS51704">
    <property type="entry name" value="GP_PDE"/>
    <property type="match status" value="1"/>
</dbReference>
<sequence length="158" mass="17675">MSGGCKGLAETFCKENILFSLTSGLCRRKDCTVAITDTLRREEDKDEESERKSRLELNKRAGDVDEEGPRGRDCDLDDDNVEKAYEKAISDGVDVLDCPVQMSKDGIPFCLNSIDLIRRSNDCHVRSRIYLAIGRLHLEFASSWHATSVKSSIVVVMS</sequence>
<evidence type="ECO:0000256" key="6">
    <source>
        <dbReference type="ARBA" id="ARBA00047512"/>
    </source>
</evidence>
<evidence type="ECO:0000256" key="5">
    <source>
        <dbReference type="ARBA" id="ARBA00022801"/>
    </source>
</evidence>
<evidence type="ECO:0000256" key="1">
    <source>
        <dbReference type="ARBA" id="ARBA00007277"/>
    </source>
</evidence>
<dbReference type="GO" id="GO:0006071">
    <property type="term" value="P:glycerol metabolic process"/>
    <property type="evidence" value="ECO:0007669"/>
    <property type="project" value="UniProtKB-KW"/>
</dbReference>
<evidence type="ECO:0000313" key="10">
    <source>
        <dbReference type="Proteomes" id="UP001374535"/>
    </source>
</evidence>
<dbReference type="GO" id="GO:0008889">
    <property type="term" value="F:glycerophosphodiester phosphodiesterase activity"/>
    <property type="evidence" value="ECO:0007669"/>
    <property type="project" value="UniProtKB-EC"/>
</dbReference>
<comment type="similarity">
    <text evidence="1">Belongs to the glycerophosphoryl diester phosphodiesterase family.</text>
</comment>
<evidence type="ECO:0000313" key="9">
    <source>
        <dbReference type="EMBL" id="WVZ16756.1"/>
    </source>
</evidence>
<dbReference type="InterPro" id="IPR030395">
    <property type="entry name" value="GP_PDE_dom"/>
</dbReference>
<dbReference type="EC" id="3.1.4.46" evidence="2"/>
<evidence type="ECO:0000259" key="8">
    <source>
        <dbReference type="PROSITE" id="PS51704"/>
    </source>
</evidence>
<evidence type="ECO:0000256" key="3">
    <source>
        <dbReference type="ARBA" id="ARBA00022729"/>
    </source>
</evidence>
<dbReference type="Gene3D" id="3.20.20.190">
    <property type="entry name" value="Phosphatidylinositol (PI) phosphodiesterase"/>
    <property type="match status" value="1"/>
</dbReference>
<feature type="region of interest" description="Disordered" evidence="7">
    <location>
        <begin position="42"/>
        <end position="75"/>
    </location>
</feature>
<protein>
    <recommendedName>
        <fullName evidence="2">glycerophosphodiester phosphodiesterase</fullName>
        <ecNumber evidence="2">3.1.4.46</ecNumber>
    </recommendedName>
</protein>
<dbReference type="EMBL" id="CP144698">
    <property type="protein sequence ID" value="WVZ16756.1"/>
    <property type="molecule type" value="Genomic_DNA"/>
</dbReference>
<dbReference type="PANTHER" id="PTHR43620">
    <property type="entry name" value="GLYCEROPHOSPHORYL DIESTER PHOSPHODIESTERASE"/>
    <property type="match status" value="1"/>
</dbReference>
<keyword evidence="10" id="KW-1185">Reference proteome</keyword>
<comment type="catalytic activity">
    <reaction evidence="6">
        <text>a sn-glycero-3-phosphodiester + H2O = an alcohol + sn-glycerol 3-phosphate + H(+)</text>
        <dbReference type="Rhea" id="RHEA:12969"/>
        <dbReference type="ChEBI" id="CHEBI:15377"/>
        <dbReference type="ChEBI" id="CHEBI:15378"/>
        <dbReference type="ChEBI" id="CHEBI:30879"/>
        <dbReference type="ChEBI" id="CHEBI:57597"/>
        <dbReference type="ChEBI" id="CHEBI:83408"/>
        <dbReference type="EC" id="3.1.4.46"/>
    </reaction>
</comment>
<keyword evidence="3" id="KW-0732">Signal</keyword>
<name>A0AAQ3S5S1_VIGMU</name>
<dbReference type="PANTHER" id="PTHR43620:SF7">
    <property type="entry name" value="GLYCEROPHOSPHODIESTER PHOSPHODIESTERASE GDPD5-RELATED"/>
    <property type="match status" value="1"/>
</dbReference>
<feature type="domain" description="GP-PDE" evidence="8">
    <location>
        <begin position="64"/>
        <end position="158"/>
    </location>
</feature>